<reference evidence="2" key="1">
    <citation type="submission" date="2016-11" db="UniProtKB">
        <authorList>
            <consortium name="WormBaseParasite"/>
        </authorList>
    </citation>
    <scope>IDENTIFICATION</scope>
</reference>
<evidence type="ECO:0000313" key="2">
    <source>
        <dbReference type="WBParaSite" id="Csp11.Scaffold630.g18955.t1"/>
    </source>
</evidence>
<organism evidence="1 2">
    <name type="scientific">Caenorhabditis tropicalis</name>
    <dbReference type="NCBI Taxonomy" id="1561998"/>
    <lineage>
        <taxon>Eukaryota</taxon>
        <taxon>Metazoa</taxon>
        <taxon>Ecdysozoa</taxon>
        <taxon>Nematoda</taxon>
        <taxon>Chromadorea</taxon>
        <taxon>Rhabditida</taxon>
        <taxon>Rhabditina</taxon>
        <taxon>Rhabditomorpha</taxon>
        <taxon>Rhabditoidea</taxon>
        <taxon>Rhabditidae</taxon>
        <taxon>Peloderinae</taxon>
        <taxon>Caenorhabditis</taxon>
    </lineage>
</organism>
<dbReference type="AlphaFoldDB" id="A0A1I7USP1"/>
<sequence>MVHKTSGEMTSSLVERVCIRVVWNENFQFWNLEFGQKIFYGIWNLEFGQKNMEFGIWNMEFGIWIPYNSGVYGKPSSVVIDPTDSIQKVTPSPPSLERRNS</sequence>
<keyword evidence="1" id="KW-1185">Reference proteome</keyword>
<name>A0A1I7USP1_9PELO</name>
<protein>
    <submittedName>
        <fullName evidence="2">Ovule protein</fullName>
    </submittedName>
</protein>
<dbReference type="WBParaSite" id="Csp11.Scaffold630.g18955.t1">
    <property type="protein sequence ID" value="Csp11.Scaffold630.g18955.t1"/>
    <property type="gene ID" value="Csp11.Scaffold630.g18955"/>
</dbReference>
<evidence type="ECO:0000313" key="1">
    <source>
        <dbReference type="Proteomes" id="UP000095282"/>
    </source>
</evidence>
<proteinExistence type="predicted"/>
<dbReference type="Proteomes" id="UP000095282">
    <property type="component" value="Unplaced"/>
</dbReference>
<accession>A0A1I7USP1</accession>